<dbReference type="EMBL" id="VLKH01000021">
    <property type="protein sequence ID" value="TWH76373.1"/>
    <property type="molecule type" value="Genomic_DNA"/>
</dbReference>
<keyword evidence="8" id="KW-1185">Reference proteome</keyword>
<dbReference type="Gene3D" id="3.30.450.20">
    <property type="entry name" value="PAS domain"/>
    <property type="match status" value="1"/>
</dbReference>
<organism evidence="7 8">
    <name type="scientific">Sedimentibacter saalensis</name>
    <dbReference type="NCBI Taxonomy" id="130788"/>
    <lineage>
        <taxon>Bacteria</taxon>
        <taxon>Bacillati</taxon>
        <taxon>Bacillota</taxon>
        <taxon>Tissierellia</taxon>
        <taxon>Sedimentibacter</taxon>
    </lineage>
</organism>
<evidence type="ECO:0000256" key="5">
    <source>
        <dbReference type="SAM" id="Coils"/>
    </source>
</evidence>
<keyword evidence="3" id="KW-0805">Transcription regulation</keyword>
<dbReference type="PANTHER" id="PTHR32071:SF57">
    <property type="entry name" value="C4-DICARBOXYLATE TRANSPORT TRANSCRIPTIONAL REGULATORY PROTEIN DCTD"/>
    <property type="match status" value="1"/>
</dbReference>
<dbReference type="Proteomes" id="UP000315343">
    <property type="component" value="Unassembled WGS sequence"/>
</dbReference>
<evidence type="ECO:0000256" key="2">
    <source>
        <dbReference type="ARBA" id="ARBA00022840"/>
    </source>
</evidence>
<reference evidence="7 8" key="1">
    <citation type="submission" date="2019-07" db="EMBL/GenBank/DDBJ databases">
        <title>Genomic Encyclopedia of Type Strains, Phase I: the one thousand microbial genomes (KMG-I) project.</title>
        <authorList>
            <person name="Kyrpides N."/>
        </authorList>
    </citation>
    <scope>NUCLEOTIDE SEQUENCE [LARGE SCALE GENOMIC DNA]</scope>
    <source>
        <strain evidence="7 8">DSM 13558</strain>
    </source>
</reference>
<keyword evidence="2" id="KW-0067">ATP-binding</keyword>
<gene>
    <name evidence="7" type="ORF">LY60_03667</name>
</gene>
<evidence type="ECO:0000256" key="4">
    <source>
        <dbReference type="ARBA" id="ARBA00023163"/>
    </source>
</evidence>
<accession>A0A562IZS7</accession>
<dbReference type="CDD" id="cd00130">
    <property type="entry name" value="PAS"/>
    <property type="match status" value="1"/>
</dbReference>
<dbReference type="RefSeq" id="WP_145087137.1">
    <property type="nucleotide sequence ID" value="NZ_DAMBUX010000002.1"/>
</dbReference>
<evidence type="ECO:0000259" key="6">
    <source>
        <dbReference type="PROSITE" id="PS50045"/>
    </source>
</evidence>
<protein>
    <submittedName>
        <fullName evidence="7">Transcriptional regulator with PAS, ATPase and Fis domain</fullName>
    </submittedName>
</protein>
<keyword evidence="1" id="KW-0547">Nucleotide-binding</keyword>
<keyword evidence="5" id="KW-0175">Coiled coil</keyword>
<evidence type="ECO:0000256" key="3">
    <source>
        <dbReference type="ARBA" id="ARBA00023015"/>
    </source>
</evidence>
<dbReference type="SUPFAM" id="SSF46689">
    <property type="entry name" value="Homeodomain-like"/>
    <property type="match status" value="1"/>
</dbReference>
<dbReference type="Pfam" id="PF00158">
    <property type="entry name" value="Sigma54_activat"/>
    <property type="match status" value="1"/>
</dbReference>
<dbReference type="InterPro" id="IPR025662">
    <property type="entry name" value="Sigma_54_int_dom_ATP-bd_1"/>
</dbReference>
<dbReference type="Gene3D" id="1.10.10.60">
    <property type="entry name" value="Homeodomain-like"/>
    <property type="match status" value="1"/>
</dbReference>
<proteinExistence type="predicted"/>
<dbReference type="CDD" id="cd00009">
    <property type="entry name" value="AAA"/>
    <property type="match status" value="1"/>
</dbReference>
<evidence type="ECO:0000313" key="8">
    <source>
        <dbReference type="Proteomes" id="UP000315343"/>
    </source>
</evidence>
<dbReference type="PROSITE" id="PS00675">
    <property type="entry name" value="SIGMA54_INTERACT_1"/>
    <property type="match status" value="1"/>
</dbReference>
<dbReference type="InterPro" id="IPR003593">
    <property type="entry name" value="AAA+_ATPase"/>
</dbReference>
<dbReference type="Pfam" id="PF02954">
    <property type="entry name" value="HTH_8"/>
    <property type="match status" value="1"/>
</dbReference>
<dbReference type="InterPro" id="IPR009057">
    <property type="entry name" value="Homeodomain-like_sf"/>
</dbReference>
<dbReference type="FunFam" id="3.40.50.300:FF:000006">
    <property type="entry name" value="DNA-binding transcriptional regulator NtrC"/>
    <property type="match status" value="1"/>
</dbReference>
<dbReference type="PRINTS" id="PR01590">
    <property type="entry name" value="HTHFIS"/>
</dbReference>
<sequence>MQKNKDEKLQSILNKALRCMYYAIITDEAGIVVFISKNYQELLNIKEEDFLGKPIQDIIPNSEIPRIIMTRKEDIGHLFTLKNGQTVVCNRIPIIENDILYGVISTATFYNLNEVSILNQQIKELQKENLEYKKKISELSGRSQKPINNIVSDSKSIMIIKDTIERFAKSDLTFLITGETGTGKEVFSNAVHELSNRRNNNFVKINCAAIPKDLLESELFGYEPGSFSGASKEGKIGKFELANQGTILLDEIGEMPLSLQSKLLRVLQEGELERVGGLKTIKIDVRVICCTNQNIEEQVEKGLFRRDLFYRINVVEINIPPLRERPEDIPLLCKYFIEEFNKSHGLEITYIKNDVYALFYQYSWTGNVRELKHVIERACIAAGKGSLQLEHFDFLLSRMYKKNEETRQLLNTSSLNDVTAEIEKEKIIKTLIEAKGNKSNAAKLLGIDRSSLYNKLKKYGIDI</sequence>
<dbReference type="PANTHER" id="PTHR32071">
    <property type="entry name" value="TRANSCRIPTIONAL REGULATORY PROTEIN"/>
    <property type="match status" value="1"/>
</dbReference>
<dbReference type="InterPro" id="IPR035965">
    <property type="entry name" value="PAS-like_dom_sf"/>
</dbReference>
<dbReference type="InterPro" id="IPR027417">
    <property type="entry name" value="P-loop_NTPase"/>
</dbReference>
<feature type="domain" description="Sigma-54 factor interaction" evidence="6">
    <location>
        <begin position="150"/>
        <end position="380"/>
    </location>
</feature>
<evidence type="ECO:0000256" key="1">
    <source>
        <dbReference type="ARBA" id="ARBA00022741"/>
    </source>
</evidence>
<dbReference type="InterPro" id="IPR058031">
    <property type="entry name" value="AAA_lid_NorR"/>
</dbReference>
<dbReference type="InterPro" id="IPR002197">
    <property type="entry name" value="HTH_Fis"/>
</dbReference>
<comment type="caution">
    <text evidence="7">The sequence shown here is derived from an EMBL/GenBank/DDBJ whole genome shotgun (WGS) entry which is preliminary data.</text>
</comment>
<dbReference type="Gene3D" id="3.40.50.300">
    <property type="entry name" value="P-loop containing nucleotide triphosphate hydrolases"/>
    <property type="match status" value="1"/>
</dbReference>
<dbReference type="SMART" id="SM00382">
    <property type="entry name" value="AAA"/>
    <property type="match status" value="1"/>
</dbReference>
<dbReference type="AlphaFoldDB" id="A0A562IZS7"/>
<name>A0A562IZS7_9FIRM</name>
<evidence type="ECO:0000313" key="7">
    <source>
        <dbReference type="EMBL" id="TWH76373.1"/>
    </source>
</evidence>
<dbReference type="GO" id="GO:0006355">
    <property type="term" value="P:regulation of DNA-templated transcription"/>
    <property type="evidence" value="ECO:0007669"/>
    <property type="project" value="InterPro"/>
</dbReference>
<dbReference type="Gene3D" id="1.10.8.60">
    <property type="match status" value="1"/>
</dbReference>
<dbReference type="InterPro" id="IPR002078">
    <property type="entry name" value="Sigma_54_int"/>
</dbReference>
<dbReference type="GO" id="GO:0005524">
    <property type="term" value="F:ATP binding"/>
    <property type="evidence" value="ECO:0007669"/>
    <property type="project" value="UniProtKB-KW"/>
</dbReference>
<dbReference type="PROSITE" id="PS50045">
    <property type="entry name" value="SIGMA54_INTERACT_4"/>
    <property type="match status" value="1"/>
</dbReference>
<dbReference type="GO" id="GO:0043565">
    <property type="term" value="F:sequence-specific DNA binding"/>
    <property type="evidence" value="ECO:0007669"/>
    <property type="project" value="InterPro"/>
</dbReference>
<dbReference type="SUPFAM" id="SSF52540">
    <property type="entry name" value="P-loop containing nucleoside triphosphate hydrolases"/>
    <property type="match status" value="1"/>
</dbReference>
<dbReference type="OrthoDB" id="5411866at2"/>
<dbReference type="SUPFAM" id="SSF55785">
    <property type="entry name" value="PYP-like sensor domain (PAS domain)"/>
    <property type="match status" value="1"/>
</dbReference>
<keyword evidence="4" id="KW-0804">Transcription</keyword>
<feature type="coiled-coil region" evidence="5">
    <location>
        <begin position="115"/>
        <end position="142"/>
    </location>
</feature>
<dbReference type="Pfam" id="PF25601">
    <property type="entry name" value="AAA_lid_14"/>
    <property type="match status" value="1"/>
</dbReference>
<dbReference type="InterPro" id="IPR000014">
    <property type="entry name" value="PAS"/>
</dbReference>